<keyword evidence="6" id="KW-1185">Reference proteome</keyword>
<dbReference type="InterPro" id="IPR036709">
    <property type="entry name" value="Autotransporte_beta_dom_sf"/>
</dbReference>
<gene>
    <name evidence="5" type="ORF">HJG44_10150</name>
</gene>
<dbReference type="Pfam" id="PF12951">
    <property type="entry name" value="PATR"/>
    <property type="match status" value="6"/>
</dbReference>
<dbReference type="SUPFAM" id="SSF103515">
    <property type="entry name" value="Autotransporter"/>
    <property type="match status" value="1"/>
</dbReference>
<dbReference type="Proteomes" id="UP000564885">
    <property type="component" value="Unassembled WGS sequence"/>
</dbReference>
<feature type="domain" description="Autotransporter" evidence="4">
    <location>
        <begin position="2141"/>
        <end position="2437"/>
    </location>
</feature>
<dbReference type="EMBL" id="JABEPP010000003">
    <property type="protein sequence ID" value="NNM72740.1"/>
    <property type="molecule type" value="Genomic_DNA"/>
</dbReference>
<dbReference type="InterPro" id="IPR011050">
    <property type="entry name" value="Pectin_lyase_fold/virulence"/>
</dbReference>
<feature type="compositionally biased region" description="Gly residues" evidence="2">
    <location>
        <begin position="72"/>
        <end position="91"/>
    </location>
</feature>
<evidence type="ECO:0000259" key="4">
    <source>
        <dbReference type="PROSITE" id="PS51208"/>
    </source>
</evidence>
<reference evidence="5 6" key="1">
    <citation type="submission" date="2020-04" db="EMBL/GenBank/DDBJ databases">
        <title>Enterovirga sp. isolate from soil.</title>
        <authorList>
            <person name="Chea S."/>
            <person name="Kim D.-U."/>
        </authorList>
    </citation>
    <scope>NUCLEOTIDE SEQUENCE [LARGE SCALE GENOMIC DNA]</scope>
    <source>
        <strain evidence="5 6">DB1703</strain>
    </source>
</reference>
<sequence length="2437" mass="231315">MSVNDSRRGEKLIRRMSAGTRAYRAALFGSTALIGVTVGAFALSTAAMLSLMDARPAYADGGVGGTPSINFGGPGGTGGTDSATGAGGNGGPGGSAAGFGGGGGGGAGVTGGAGGASGNGTAGGGGGAVAGAAGTPGTGGGLAASGGGGGAHGAVFGVDTAVAAATTGGAGGAGGTPTSGNVGGGGGGAGGFGVVASGSPVEITIGAAVSGGAGGAGGNGSALGVGGGGGSGGIGAFMGAGNVLTNNASVTGGAGGAGGLGTAPGAAGAGGTGVVGSGLTINQNGTISGGLDGTGLVRANAITFTAGTNVINFGGGTSGLTGNIAVEGSVQLNAAAAGTTVTNVISGGGSVIQNNANTLTLSGTNTYSGGTSIGAGTLRLGAAGAAGTGGLAFTGAGTLDLNGFSQTVATLDGAAGTVTNGALAAGPATLTVSNGGTFGGTLTNAVPANPLNLALTGGALTLSGANSYDGTTAVGAGATLNVQSATALGTTAAGTTVASGGTLQLQGGIAVGAEALSLAGTGLGTSNNGALQNVSGNNSYAGAITLAADTRINSDSGTLTLTGGIGGAAGAQVLTLGGAGNGEVTTAGIANTVEGLTKDGTGTWTLSAANTYTGLTSVTGGTLVIGGAGSITSDVTNSATFTNNGTLTGSLSNSGTASNTNAITGGVGNSGTFANSGTVGGLLTNTGGTTTNTGTLNGGATVTAGVLTTTNIVNGAVTNSAAVNASGQVNGTVANNGGSIFNVTGPLTGIATLTNDGTFTLGGNSITTGGLTSTAGTGIVQNASGTPATLTVNQAVDTTYSGILQDGAGGGALALTKTGAGSLTLTGASTYTGPTSVTAGTLVIGTGGSVTSDVTNAATFTNNGSVTGTLANTAGTTTNTGTITGLATVSGGVLTTSGTIGGGVTASNGAAVNASGTINGPILNQNTAVFTVAGNLAGDSTFTNSDTATLAVTGGNYTGFTTLTNNSTSANAVTVGATRTLSGTAIANNAGTFTNSGVVVTTAGTSNAAGATFTNEAGASLSGGLSNAGGATNAGSIDTVGNSGTFGNSGTVTGAVTNTAGATTNTGTIDGSVNVSGGALTNTNLVNGGAVVTGGTLTTTATLNGGVSNTAPGIVNAQGTVSGAIANSGTFNVTGALASNSTFTNTGAGTLNVNAGPYTGVTLLTNNSTAAAGVAIAAGQTLSVGGLAGANAASVATVGGGGIFDITGGVGDTTYAGRIAGTGTVDKTGAGVLTLTGSNGPGVQYAGTANVAGGTLRVNGTFGDTGASAATVNVNAGGTLDGVGRVAGTVNVNNGGTFAAGSGPGTFAATNMIVNAGSNSVFELGAVNVTPNAANDLVSVTNLTINGGTLTLQNAPVSGAYRLYDVGGIFTPGAGPNQGFTTVTATNGTASVYVTPVPGPTTQVNARISLGGQVVQFWDGADTSGAAAGAQGGTSTWSNANTNWVYDAAVATLNDSWQSQVGVFGGTAGTVTIAGTVAAQGLQFTTTGYTVMGGTLSLTGDAAGGDAAHTFFNVDGGVTATINSAINSAPVGTDVGLRMRVGTGTLQLGGASTYTGETLVDAGTLRVLNGGSISGTSNVTNNATFEIDQGGSVTTAGSVVNNGAFTVAGSLGAGSITNNGSFTLAGTGSATAGTVGNSSGATFNSAGALNATNSFANNAGGMFNLTGGAVTTPAATNAGTFSHTGGTLSTTSFTNAAAATYSQAAAGTLSASTVVNNGSFTAAGTNTATTSFTNSGTLAVVSSIATPSFTNTAVVNGVLNVTGNTTTTNTAAGVINNGVNIAAAGGGATFANAGTVGTGGFVFGNAGGTLTIDNAGTFRGFANSAAGTVTTVTNTGTWAYQGTSTLLGAADRIDNSGAFNVAAAGTINGLETFTNSGRVVLTAADLGGSIATFTNTGAQGTNTGLFLESRTLSGIGVLNNNGYLLAVPQSGAAPTNAVIGAATFNNGASGVVSLVNNQPVDSLTLTGNYNGTAGSQIRLDVDLNQASRRSDLVRINGQNNGQTTLVLNRLDNPATTLFSSQAVPVVVSGGGAGQVTLDQPIQGNGFVTFELEQSAAGSYQIVSRLNTSAASGAASSISALLTSLNVGFFQSVSAFIGAPNANNDERTASTSVSSDPTMTWARLNQAAAAQSEVAAAPGIRPNTISSGLWARGSGGNFTVRGNSTSVFGNANVGQAVKVENSFAGMQVGIDTGVFNIDNTGWNLHLGITGGAVFADGTQKIGSQTRGVFDVPFIGVYSALTNGPFFSDLSYRHDFFNARISNQLAGLNSARLQISSDSVAGSAGYRFDFENMFGSELPYFIEPSGSMSYTHTNIGSLPVTGGVLQFRDIDSILGRFGVRFGTAFQATENLALQPFVTGSIWHEFAGNTVSRFVSANIANDPNAFVPIITDRVGTFGQVGVGVSAQVLDTPFLGYIRSDFRFGDRLEGYAVNGGVRYQF</sequence>
<dbReference type="InterPro" id="IPR013425">
    <property type="entry name" value="Autotrns_rpt"/>
</dbReference>
<name>A0A849I9I1_9HYPH</name>
<organism evidence="5 6">
    <name type="scientific">Enterovirga aerilata</name>
    <dbReference type="NCBI Taxonomy" id="2730920"/>
    <lineage>
        <taxon>Bacteria</taxon>
        <taxon>Pseudomonadati</taxon>
        <taxon>Pseudomonadota</taxon>
        <taxon>Alphaproteobacteria</taxon>
        <taxon>Hyphomicrobiales</taxon>
        <taxon>Methylobacteriaceae</taxon>
        <taxon>Enterovirga</taxon>
    </lineage>
</organism>
<keyword evidence="3" id="KW-0472">Membrane</keyword>
<evidence type="ECO:0000256" key="2">
    <source>
        <dbReference type="SAM" id="MobiDB-lite"/>
    </source>
</evidence>
<dbReference type="SUPFAM" id="SSF51126">
    <property type="entry name" value="Pectin lyase-like"/>
    <property type="match status" value="3"/>
</dbReference>
<dbReference type="PROSITE" id="PS51208">
    <property type="entry name" value="AUTOTRANSPORTER"/>
    <property type="match status" value="1"/>
</dbReference>
<feature type="transmembrane region" description="Helical" evidence="3">
    <location>
        <begin position="21"/>
        <end position="43"/>
    </location>
</feature>
<keyword evidence="3" id="KW-0812">Transmembrane</keyword>
<evidence type="ECO:0000313" key="5">
    <source>
        <dbReference type="EMBL" id="NNM72740.1"/>
    </source>
</evidence>
<keyword evidence="3" id="KW-1133">Transmembrane helix</keyword>
<comment type="caution">
    <text evidence="5">The sequence shown here is derived from an EMBL/GenBank/DDBJ whole genome shotgun (WGS) entry which is preliminary data.</text>
</comment>
<keyword evidence="1" id="KW-0732">Signal</keyword>
<accession>A0A849I9I1</accession>
<dbReference type="InterPro" id="IPR005546">
    <property type="entry name" value="Autotransporte_beta"/>
</dbReference>
<evidence type="ECO:0000256" key="1">
    <source>
        <dbReference type="ARBA" id="ARBA00022729"/>
    </source>
</evidence>
<evidence type="ECO:0000256" key="3">
    <source>
        <dbReference type="SAM" id="Phobius"/>
    </source>
</evidence>
<dbReference type="SMART" id="SM00869">
    <property type="entry name" value="Autotransporter"/>
    <property type="match status" value="1"/>
</dbReference>
<proteinExistence type="predicted"/>
<protein>
    <recommendedName>
        <fullName evidence="4">Autotransporter domain-containing protein</fullName>
    </recommendedName>
</protein>
<feature type="region of interest" description="Disordered" evidence="2">
    <location>
        <begin position="69"/>
        <end position="91"/>
    </location>
</feature>
<evidence type="ECO:0000313" key="6">
    <source>
        <dbReference type="Proteomes" id="UP000564885"/>
    </source>
</evidence>
<dbReference type="RefSeq" id="WP_171218276.1">
    <property type="nucleotide sequence ID" value="NZ_JABEPP010000003.1"/>
</dbReference>